<dbReference type="PROSITE" id="PS50883">
    <property type="entry name" value="EAL"/>
    <property type="match status" value="1"/>
</dbReference>
<dbReference type="STRING" id="1211777.BN77_3783"/>
<reference evidence="5 6" key="1">
    <citation type="journal article" date="2013" name="Genome Announc.">
        <title>Draft Genome Sequence of Rhizobium mesoamericanum STM3625, a Nitrogen-Fixing Symbiont of Mimosa pudica Isolated in French Guiana (South America).</title>
        <authorList>
            <person name="Moulin L."/>
            <person name="Mornico D."/>
            <person name="Melkonian R."/>
            <person name="Klonowska A."/>
        </authorList>
    </citation>
    <scope>NUCLEOTIDE SEQUENCE [LARGE SCALE GENOMIC DNA]</scope>
    <source>
        <strain evidence="5 6">STM3625</strain>
    </source>
</reference>
<dbReference type="eggNOG" id="COG5001">
    <property type="taxonomic scope" value="Bacteria"/>
</dbReference>
<name>K0PZ64_9HYPH</name>
<dbReference type="SUPFAM" id="SSF55073">
    <property type="entry name" value="Nucleotide cyclase"/>
    <property type="match status" value="1"/>
</dbReference>
<evidence type="ECO:0000313" key="5">
    <source>
        <dbReference type="EMBL" id="CCM76752.1"/>
    </source>
</evidence>
<dbReference type="Gene3D" id="3.20.20.450">
    <property type="entry name" value="EAL domain"/>
    <property type="match status" value="1"/>
</dbReference>
<dbReference type="CDD" id="cd01948">
    <property type="entry name" value="EAL"/>
    <property type="match status" value="1"/>
</dbReference>
<evidence type="ECO:0000256" key="1">
    <source>
        <dbReference type="SAM" id="MobiDB-lite"/>
    </source>
</evidence>
<dbReference type="InterPro" id="IPR052155">
    <property type="entry name" value="Biofilm_reg_signaling"/>
</dbReference>
<accession>K0PZ64</accession>
<dbReference type="InterPro" id="IPR001610">
    <property type="entry name" value="PAC"/>
</dbReference>
<feature type="domain" description="GGDEF" evidence="4">
    <location>
        <begin position="327"/>
        <end position="461"/>
    </location>
</feature>
<feature type="domain" description="EAL" evidence="3">
    <location>
        <begin position="470"/>
        <end position="724"/>
    </location>
</feature>
<dbReference type="Gene3D" id="3.30.70.270">
    <property type="match status" value="1"/>
</dbReference>
<dbReference type="EC" id="2.7.7.65" evidence="5"/>
<dbReference type="CDD" id="cd01949">
    <property type="entry name" value="GGDEF"/>
    <property type="match status" value="1"/>
</dbReference>
<dbReference type="Gene3D" id="3.30.450.20">
    <property type="entry name" value="PAS domain"/>
    <property type="match status" value="2"/>
</dbReference>
<evidence type="ECO:0000259" key="4">
    <source>
        <dbReference type="PROSITE" id="PS50887"/>
    </source>
</evidence>
<dbReference type="SUPFAM" id="SSF141868">
    <property type="entry name" value="EAL domain-like"/>
    <property type="match status" value="1"/>
</dbReference>
<dbReference type="AlphaFoldDB" id="K0PZ64"/>
<dbReference type="Pfam" id="PF00563">
    <property type="entry name" value="EAL"/>
    <property type="match status" value="1"/>
</dbReference>
<dbReference type="InterPro" id="IPR000014">
    <property type="entry name" value="PAS"/>
</dbReference>
<evidence type="ECO:0000259" key="3">
    <source>
        <dbReference type="PROSITE" id="PS50883"/>
    </source>
</evidence>
<dbReference type="PROSITE" id="PS50887">
    <property type="entry name" value="GGDEF"/>
    <property type="match status" value="1"/>
</dbReference>
<dbReference type="Pfam" id="PF00990">
    <property type="entry name" value="GGDEF"/>
    <property type="match status" value="1"/>
</dbReference>
<dbReference type="EMBL" id="CANI01000026">
    <property type="protein sequence ID" value="CCM76752.1"/>
    <property type="molecule type" value="Genomic_DNA"/>
</dbReference>
<dbReference type="SMART" id="SM00086">
    <property type="entry name" value="PAC"/>
    <property type="match status" value="1"/>
</dbReference>
<dbReference type="InterPro" id="IPR029787">
    <property type="entry name" value="Nucleotide_cyclase"/>
</dbReference>
<dbReference type="Proteomes" id="UP000009319">
    <property type="component" value="Unassembled WGS sequence"/>
</dbReference>
<dbReference type="CDD" id="cd00130">
    <property type="entry name" value="PAS"/>
    <property type="match status" value="1"/>
</dbReference>
<dbReference type="InterPro" id="IPR043128">
    <property type="entry name" value="Rev_trsase/Diguanyl_cyclase"/>
</dbReference>
<dbReference type="InterPro" id="IPR000160">
    <property type="entry name" value="GGDEF_dom"/>
</dbReference>
<organism evidence="5 6">
    <name type="scientific">Rhizobium mesoamericanum STM3625</name>
    <dbReference type="NCBI Taxonomy" id="1211777"/>
    <lineage>
        <taxon>Bacteria</taxon>
        <taxon>Pseudomonadati</taxon>
        <taxon>Pseudomonadota</taxon>
        <taxon>Alphaproteobacteria</taxon>
        <taxon>Hyphomicrobiales</taxon>
        <taxon>Rhizobiaceae</taxon>
        <taxon>Rhizobium/Agrobacterium group</taxon>
        <taxon>Rhizobium</taxon>
    </lineage>
</organism>
<keyword evidence="5" id="KW-0808">Transferase</keyword>
<dbReference type="RefSeq" id="WP_007534345.1">
    <property type="nucleotide sequence ID" value="NZ_HF536772.1"/>
</dbReference>
<keyword evidence="5" id="KW-0548">Nucleotidyltransferase</keyword>
<dbReference type="InterPro" id="IPR035965">
    <property type="entry name" value="PAS-like_dom_sf"/>
</dbReference>
<protein>
    <submittedName>
        <fullName evidence="5">Putative Diguanylate cyclase</fullName>
        <ecNumber evidence="5">2.7.7.65</ecNumber>
    </submittedName>
</protein>
<dbReference type="SUPFAM" id="SSF55785">
    <property type="entry name" value="PYP-like sensor domain (PAS domain)"/>
    <property type="match status" value="2"/>
</dbReference>
<dbReference type="Pfam" id="PF13426">
    <property type="entry name" value="PAS_9"/>
    <property type="match status" value="1"/>
</dbReference>
<sequence>MRGLINAIDLPRPETRDPGPGKCADQADLQDVLAELASFKTALDPHTIVGITNRTGTITNVNDRFCQISKYSRLELIGAKHSLLNSGHHPPAFFQEMWRVISGGARWHGEICNRAKDGSLYWVDTTIAPKMDASGRICGYVSTRYDITQRKQAEKALNDENLRRERVEMLLRDIIETLPNGVAAYDENDRLILFNSGFKECYRRAGGAIAEGRRFQEILEDAVASGEFADLSCADDNWQNWINARLRSHRNPGRAFLQAVSGDRWIKVQERRSASGYIVGVQTDVTDLKRAERQVKLQAEADPLTGLLNRRTLIERLTAILSQKAERHSALVLIDLDGFKAINDMHGHGAGDALLIEVGKRFRDNVRKSDIVARLGGDEFAVLLVDVGSKANAIRIVRKLLRSLENPVRLGRKAVRVSGSFGLTIVRKSKSATPLKVFKRADIALYQAKHNGRSTYAVYNTDMERSIRRREAMIEALRRAIAQGEIQVAMQPQARFVDRGHAGFEALVRWQKDNQWVPAAEIVSLAEQSDLICALGRAVLAGTLNAMCEMKRKGFAPGKVAVNVAAAQLRNPNFAKELLDAVSAHGHSASEIIIEVTEGVILDRTSEAIGVTLNRLFEAGVKIALDDFGTGYASLTHLQRYPVSYIKIDRSFVRDVGHDHGCHAIVGAVTSLAHSLGMEVVAEGVETPSQYQSLLQTGCDYAQGYLVAKPILVEEIDTYLRNCEANRPVFTFVA</sequence>
<dbReference type="NCBIfam" id="TIGR00254">
    <property type="entry name" value="GGDEF"/>
    <property type="match status" value="1"/>
</dbReference>
<dbReference type="FunFam" id="3.30.70.270:FF:000001">
    <property type="entry name" value="Diguanylate cyclase domain protein"/>
    <property type="match status" value="1"/>
</dbReference>
<dbReference type="SMART" id="SM00052">
    <property type="entry name" value="EAL"/>
    <property type="match status" value="1"/>
</dbReference>
<feature type="region of interest" description="Disordered" evidence="1">
    <location>
        <begin position="1"/>
        <end position="22"/>
    </location>
</feature>
<dbReference type="InterPro" id="IPR000700">
    <property type="entry name" value="PAS-assoc_C"/>
</dbReference>
<dbReference type="InterPro" id="IPR001633">
    <property type="entry name" value="EAL_dom"/>
</dbReference>
<dbReference type="HOGENOM" id="CLU_000445_70_20_5"/>
<gene>
    <name evidence="5" type="ORF">BN77_3783</name>
</gene>
<evidence type="ECO:0000259" key="2">
    <source>
        <dbReference type="PROSITE" id="PS50113"/>
    </source>
</evidence>
<dbReference type="PROSITE" id="PS50113">
    <property type="entry name" value="PAC"/>
    <property type="match status" value="1"/>
</dbReference>
<evidence type="ECO:0000313" key="6">
    <source>
        <dbReference type="Proteomes" id="UP000009319"/>
    </source>
</evidence>
<dbReference type="PANTHER" id="PTHR44757">
    <property type="entry name" value="DIGUANYLATE CYCLASE DGCP"/>
    <property type="match status" value="1"/>
</dbReference>
<feature type="domain" description="PAC" evidence="2">
    <location>
        <begin position="105"/>
        <end position="159"/>
    </location>
</feature>
<proteinExistence type="predicted"/>
<comment type="caution">
    <text evidence="5">The sequence shown here is derived from an EMBL/GenBank/DDBJ whole genome shotgun (WGS) entry which is preliminary data.</text>
</comment>
<dbReference type="NCBIfam" id="TIGR00229">
    <property type="entry name" value="sensory_box"/>
    <property type="match status" value="1"/>
</dbReference>
<dbReference type="PANTHER" id="PTHR44757:SF2">
    <property type="entry name" value="BIOFILM ARCHITECTURE MAINTENANCE PROTEIN MBAA"/>
    <property type="match status" value="1"/>
</dbReference>
<dbReference type="GO" id="GO:0052621">
    <property type="term" value="F:diguanylate cyclase activity"/>
    <property type="evidence" value="ECO:0007669"/>
    <property type="project" value="UniProtKB-EC"/>
</dbReference>
<dbReference type="Pfam" id="PF12860">
    <property type="entry name" value="PAS_7"/>
    <property type="match status" value="1"/>
</dbReference>
<dbReference type="SMART" id="SM00267">
    <property type="entry name" value="GGDEF"/>
    <property type="match status" value="1"/>
</dbReference>
<dbReference type="InterPro" id="IPR035919">
    <property type="entry name" value="EAL_sf"/>
</dbReference>
<keyword evidence="6" id="KW-1185">Reference proteome</keyword>